<protein>
    <submittedName>
        <fullName evidence="5">Zinc-dependent metalloprotease</fullName>
    </submittedName>
</protein>
<sequence>MSRFTLRPCAALLFGLLALNAFAGEGKPAPAAVATAPVASMPNVPSAARDNSNLKPFSEVIRDAQRQNGLFPIWRQNDKVWLEIPADRLDQPFFFTFNRVRGIGERGIYGGQMGASYVASFKRIGDRIQLIAHNQTYTAKPGTPAAHAVAEGFSDSLLGSTTVVSQAHPERKAILIDANQLLLADIPMGATALEMAFRLPYSFDPRQSSIGKTRADGDISALQVTAHYNLMKLPLPSGVSSSGSPQAVLPSVLEDPRSLFLGYHYSFARLPEPMAARVADDRVGHFISTRWDYSDDLSFKPRVHLVNRWRLEKKDPTAALSEAKQPIVYWLDKNIPVKYRQSVREGVLAWNQAFEKIGIKNAVVVKQQEDDADFDTAEAHRASIRWFVGTDVGFAIGPSHVDPRTGEILDADIGMSDVFTRGSRRQFVDDLPRAMTGNRHDAYCQYAHLAASEMHFSLDMLEARGDIRPDSPEAEKFVSDVVRDVIMHEVGHTLGLRHNFRASTVYTPAQLANTHFTHNHGVAGSVMDYSPTNLALKGESQGAYNMQTLGPYDYWAIEYAYKPITPEKEEAELAKILARSTDPVLAFASDEEAYEGADPEASVFDLGSDPLNYFERRIRLSRELWQRLESRQLAPGQSYAALRNSFESSLRQVRSATSVGLKYIGGVRQLRDHAGSGRLPLTPVPADTQRRALKLLTGQLFAPDSFRLSPDLLRRMTPDRLEYFGPARQPTELNLNDQVLGVQRGVLDRLYNDQVATRILEHSNKVERGGQAFRLSELYDTLQAAIWQEARSGGEADLGRRNLQREQVRQLVNLMTRPSSQTPADARALARDNARELSGWLQTALNKPRLSKETRAHYADTLAMLNEAMKASYTRSGT</sequence>
<dbReference type="Gene3D" id="3.40.390.10">
    <property type="entry name" value="Collagenase (Catalytic Domain)"/>
    <property type="match status" value="1"/>
</dbReference>
<keyword evidence="1" id="KW-0732">Signal</keyword>
<organism evidence="5 6">
    <name type="scientific">Chitinimonas lacunae</name>
    <dbReference type="NCBI Taxonomy" id="1963018"/>
    <lineage>
        <taxon>Bacteria</taxon>
        <taxon>Pseudomonadati</taxon>
        <taxon>Pseudomonadota</taxon>
        <taxon>Betaproteobacteria</taxon>
        <taxon>Neisseriales</taxon>
        <taxon>Chitinibacteraceae</taxon>
        <taxon>Chitinimonas</taxon>
    </lineage>
</organism>
<name>A0ABV8MSJ4_9NEIS</name>
<gene>
    <name evidence="5" type="ORF">ACFOW7_13245</name>
</gene>
<evidence type="ECO:0000313" key="5">
    <source>
        <dbReference type="EMBL" id="MFC4160305.1"/>
    </source>
</evidence>
<accession>A0ABV8MSJ4</accession>
<keyword evidence="5" id="KW-0378">Hydrolase</keyword>
<dbReference type="Pfam" id="PF17162">
    <property type="entry name" value="DUF5118"/>
    <property type="match status" value="1"/>
</dbReference>
<reference evidence="6" key="1">
    <citation type="journal article" date="2019" name="Int. J. Syst. Evol. Microbiol.">
        <title>The Global Catalogue of Microorganisms (GCM) 10K type strain sequencing project: providing services to taxonomists for standard genome sequencing and annotation.</title>
        <authorList>
            <consortium name="The Broad Institute Genomics Platform"/>
            <consortium name="The Broad Institute Genome Sequencing Center for Infectious Disease"/>
            <person name="Wu L."/>
            <person name="Ma J."/>
        </authorList>
    </citation>
    <scope>NUCLEOTIDE SEQUENCE [LARGE SCALE GENOMIC DNA]</scope>
    <source>
        <strain evidence="6">LMG 29894</strain>
    </source>
</reference>
<keyword evidence="5" id="KW-0645">Protease</keyword>
<feature type="chain" id="PRO_5046163237" evidence="1">
    <location>
        <begin position="24"/>
        <end position="878"/>
    </location>
</feature>
<dbReference type="RefSeq" id="WP_378164994.1">
    <property type="nucleotide sequence ID" value="NZ_JBHSBU010000001.1"/>
</dbReference>
<evidence type="ECO:0000259" key="4">
    <source>
        <dbReference type="Pfam" id="PF17162"/>
    </source>
</evidence>
<evidence type="ECO:0000259" key="2">
    <source>
        <dbReference type="Pfam" id="PF16313"/>
    </source>
</evidence>
<comment type="caution">
    <text evidence="5">The sequence shown here is derived from an EMBL/GenBank/DDBJ whole genome shotgun (WGS) entry which is preliminary data.</text>
</comment>
<dbReference type="CDD" id="cd04276">
    <property type="entry name" value="ZnMc_MMP_like_2"/>
    <property type="match status" value="1"/>
</dbReference>
<dbReference type="PANTHER" id="PTHR38478:SF1">
    <property type="entry name" value="ZINC DEPENDENT METALLOPROTEASE DOMAIN LIPOPROTEIN"/>
    <property type="match status" value="1"/>
</dbReference>
<dbReference type="Proteomes" id="UP001595791">
    <property type="component" value="Unassembled WGS sequence"/>
</dbReference>
<dbReference type="EMBL" id="JBHSBU010000001">
    <property type="protein sequence ID" value="MFC4160305.1"/>
    <property type="molecule type" value="Genomic_DNA"/>
</dbReference>
<dbReference type="InterPro" id="IPR034032">
    <property type="entry name" value="Zn_MMP-like_bac"/>
</dbReference>
<dbReference type="SUPFAM" id="SSF55486">
    <property type="entry name" value="Metalloproteases ('zincins'), catalytic domain"/>
    <property type="match status" value="1"/>
</dbReference>
<dbReference type="Pfam" id="PF16313">
    <property type="entry name" value="DUF4953"/>
    <property type="match status" value="1"/>
</dbReference>
<dbReference type="InterPro" id="IPR032534">
    <property type="entry name" value="EcxA_zinc-bd"/>
</dbReference>
<evidence type="ECO:0000259" key="3">
    <source>
        <dbReference type="Pfam" id="PF17148"/>
    </source>
</evidence>
<dbReference type="GO" id="GO:0008237">
    <property type="term" value="F:metallopeptidase activity"/>
    <property type="evidence" value="ECO:0007669"/>
    <property type="project" value="UniProtKB-KW"/>
</dbReference>
<keyword evidence="5" id="KW-0482">Metalloprotease</keyword>
<evidence type="ECO:0000313" key="6">
    <source>
        <dbReference type="Proteomes" id="UP001595791"/>
    </source>
</evidence>
<feature type="domain" description="DUF5117" evidence="3">
    <location>
        <begin position="111"/>
        <end position="314"/>
    </location>
</feature>
<keyword evidence="6" id="KW-1185">Reference proteome</keyword>
<dbReference type="Pfam" id="PF17148">
    <property type="entry name" value="DUF5117"/>
    <property type="match status" value="1"/>
</dbReference>
<dbReference type="PANTHER" id="PTHR38478">
    <property type="entry name" value="PEPTIDASE M1A AND M12B"/>
    <property type="match status" value="1"/>
</dbReference>
<feature type="domain" description="EcxA zinc-binding" evidence="2">
    <location>
        <begin position="472"/>
        <end position="791"/>
    </location>
</feature>
<dbReference type="InterPro" id="IPR033428">
    <property type="entry name" value="DUF5118"/>
</dbReference>
<proteinExistence type="predicted"/>
<dbReference type="InterPro" id="IPR033413">
    <property type="entry name" value="DUF5117"/>
</dbReference>
<feature type="signal peptide" evidence="1">
    <location>
        <begin position="1"/>
        <end position="23"/>
    </location>
</feature>
<evidence type="ECO:0000256" key="1">
    <source>
        <dbReference type="SAM" id="SignalP"/>
    </source>
</evidence>
<dbReference type="InterPro" id="IPR024079">
    <property type="entry name" value="MetalloPept_cat_dom_sf"/>
</dbReference>
<feature type="domain" description="DUF5118" evidence="4">
    <location>
        <begin position="55"/>
        <end position="95"/>
    </location>
</feature>